<keyword evidence="1" id="KW-1133">Transmembrane helix</keyword>
<keyword evidence="1" id="KW-0812">Transmembrane</keyword>
<gene>
    <name evidence="4" type="ORF">ENT72_01800</name>
    <name evidence="3" type="ORF">ENU12_04490</name>
</gene>
<organism evidence="4">
    <name type="scientific">Fervidobacterium pennivorans</name>
    <dbReference type="NCBI Taxonomy" id="93466"/>
    <lineage>
        <taxon>Bacteria</taxon>
        <taxon>Thermotogati</taxon>
        <taxon>Thermotogota</taxon>
        <taxon>Thermotogae</taxon>
        <taxon>Thermotogales</taxon>
        <taxon>Fervidobacteriaceae</taxon>
        <taxon>Fervidobacterium</taxon>
    </lineage>
</organism>
<feature type="transmembrane region" description="Helical" evidence="1">
    <location>
        <begin position="152"/>
        <end position="176"/>
    </location>
</feature>
<dbReference type="NCBIfam" id="NF037970">
    <property type="entry name" value="vanZ_1"/>
    <property type="match status" value="1"/>
</dbReference>
<dbReference type="EMBL" id="DSZT01000056">
    <property type="protein sequence ID" value="HGU41646.1"/>
    <property type="molecule type" value="Genomic_DNA"/>
</dbReference>
<dbReference type="AlphaFoldDB" id="A0A7C4VW58"/>
<dbReference type="InterPro" id="IPR006976">
    <property type="entry name" value="VanZ-like"/>
</dbReference>
<feature type="domain" description="VanZ-like" evidence="2">
    <location>
        <begin position="24"/>
        <end position="169"/>
    </location>
</feature>
<feature type="transmembrane region" description="Helical" evidence="1">
    <location>
        <begin position="97"/>
        <end position="114"/>
    </location>
</feature>
<dbReference type="Pfam" id="PF04892">
    <property type="entry name" value="VanZ"/>
    <property type="match status" value="1"/>
</dbReference>
<dbReference type="EMBL" id="DTBH01000101">
    <property type="protein sequence ID" value="HGQ77165.1"/>
    <property type="molecule type" value="Genomic_DNA"/>
</dbReference>
<feature type="transmembrane region" description="Helical" evidence="1">
    <location>
        <begin position="15"/>
        <end position="34"/>
    </location>
</feature>
<comment type="caution">
    <text evidence="4">The sequence shown here is derived from an EMBL/GenBank/DDBJ whole genome shotgun (WGS) entry which is preliminary data.</text>
</comment>
<reference evidence="4" key="1">
    <citation type="journal article" date="2020" name="mSystems">
        <title>Genome- and Community-Level Interaction Insights into Carbon Utilization and Element Cycling Functions of Hydrothermarchaeota in Hydrothermal Sediment.</title>
        <authorList>
            <person name="Zhou Z."/>
            <person name="Liu Y."/>
            <person name="Xu W."/>
            <person name="Pan J."/>
            <person name="Luo Z.H."/>
            <person name="Li M."/>
        </authorList>
    </citation>
    <scope>NUCLEOTIDE SEQUENCE [LARGE SCALE GENOMIC DNA]</scope>
    <source>
        <strain evidence="4">SpSt-604</strain>
        <strain evidence="3">SpSt-640</strain>
    </source>
</reference>
<evidence type="ECO:0000259" key="2">
    <source>
        <dbReference type="Pfam" id="PF04892"/>
    </source>
</evidence>
<name>A0A7C4VW58_FERPE</name>
<sequence length="184" mass="21287">MDELLKKGSKNVRKATLIVLFAGVLFWVATIFYFSTRPPEESHQQSSLVYKVIKKIDSILDFSNTEVFKKVERKLKLIWFGTEYVPAEMVIRKTAHFGLYFVFGFLVALTFFWWKRDIIVSGITGFTIPSTYAIFDEYNQIFYRRGSSLNDVVIDASGALVGVIVFLFLLTLFWGVKRLIQILK</sequence>
<evidence type="ECO:0000256" key="1">
    <source>
        <dbReference type="SAM" id="Phobius"/>
    </source>
</evidence>
<accession>A0A7C4VW58</accession>
<keyword evidence="1" id="KW-0472">Membrane</keyword>
<protein>
    <recommendedName>
        <fullName evidence="2">VanZ-like domain-containing protein</fullName>
    </recommendedName>
</protein>
<proteinExistence type="predicted"/>
<evidence type="ECO:0000313" key="3">
    <source>
        <dbReference type="EMBL" id="HGQ77165.1"/>
    </source>
</evidence>
<evidence type="ECO:0000313" key="4">
    <source>
        <dbReference type="EMBL" id="HGU41646.1"/>
    </source>
</evidence>